<accession>A0A840N9U4</accession>
<name>A0A840N9U4_9PSEU</name>
<reference evidence="3 4" key="1">
    <citation type="submission" date="2020-08" db="EMBL/GenBank/DDBJ databases">
        <title>Sequencing the genomes of 1000 actinobacteria strains.</title>
        <authorList>
            <person name="Klenk H.-P."/>
        </authorList>
    </citation>
    <scope>NUCLEOTIDE SEQUENCE [LARGE SCALE GENOMIC DNA]</scope>
    <source>
        <strain evidence="3 4">DSM 45582</strain>
    </source>
</reference>
<protein>
    <recommendedName>
        <fullName evidence="2">DUF397 domain-containing protein</fullName>
    </recommendedName>
</protein>
<dbReference type="Pfam" id="PF04149">
    <property type="entry name" value="DUF397"/>
    <property type="match status" value="1"/>
</dbReference>
<keyword evidence="4" id="KW-1185">Reference proteome</keyword>
<evidence type="ECO:0000259" key="2">
    <source>
        <dbReference type="Pfam" id="PF04149"/>
    </source>
</evidence>
<comment type="caution">
    <text evidence="3">The sequence shown here is derived from an EMBL/GenBank/DDBJ whole genome shotgun (WGS) entry which is preliminary data.</text>
</comment>
<proteinExistence type="predicted"/>
<dbReference type="Proteomes" id="UP000580474">
    <property type="component" value="Unassembled WGS sequence"/>
</dbReference>
<dbReference type="EMBL" id="JACHIV010000001">
    <property type="protein sequence ID" value="MBB5067163.1"/>
    <property type="molecule type" value="Genomic_DNA"/>
</dbReference>
<evidence type="ECO:0000313" key="3">
    <source>
        <dbReference type="EMBL" id="MBB5067163.1"/>
    </source>
</evidence>
<evidence type="ECO:0000256" key="1">
    <source>
        <dbReference type="SAM" id="MobiDB-lite"/>
    </source>
</evidence>
<dbReference type="AlphaFoldDB" id="A0A840N9U4"/>
<dbReference type="InterPro" id="IPR007278">
    <property type="entry name" value="DUF397"/>
</dbReference>
<organism evidence="3 4">
    <name type="scientific">Saccharopolyspora gloriosae</name>
    <dbReference type="NCBI Taxonomy" id="455344"/>
    <lineage>
        <taxon>Bacteria</taxon>
        <taxon>Bacillati</taxon>
        <taxon>Actinomycetota</taxon>
        <taxon>Actinomycetes</taxon>
        <taxon>Pseudonocardiales</taxon>
        <taxon>Pseudonocardiaceae</taxon>
        <taxon>Saccharopolyspora</taxon>
    </lineage>
</organism>
<gene>
    <name evidence="3" type="ORF">BJ969_000251</name>
</gene>
<evidence type="ECO:0000313" key="4">
    <source>
        <dbReference type="Proteomes" id="UP000580474"/>
    </source>
</evidence>
<dbReference type="RefSeq" id="WP_184476503.1">
    <property type="nucleotide sequence ID" value="NZ_JACHIV010000001.1"/>
</dbReference>
<feature type="domain" description="DUF397" evidence="2">
    <location>
        <begin position="7"/>
        <end position="58"/>
    </location>
</feature>
<feature type="region of interest" description="Disordered" evidence="1">
    <location>
        <begin position="1"/>
        <end position="20"/>
    </location>
</feature>
<sequence>MAPEISGWRTSTRSAPRGACVEVGGAPGIAAVRDTKDRDAGTLTFTRTAWTGFLTHLRTGHLDHPHT</sequence>